<dbReference type="EMBL" id="JAAKZI010000017">
    <property type="protein sequence ID" value="NGN83999.1"/>
    <property type="molecule type" value="Genomic_DNA"/>
</dbReference>
<evidence type="ECO:0000313" key="3">
    <source>
        <dbReference type="Proteomes" id="UP000479226"/>
    </source>
</evidence>
<keyword evidence="1" id="KW-0732">Signal</keyword>
<name>A0ABX0DAR2_9MICC</name>
<protein>
    <submittedName>
        <fullName evidence="2">ABC transporter substrate-binding protein</fullName>
    </submittedName>
</protein>
<dbReference type="PROSITE" id="PS51318">
    <property type="entry name" value="TAT"/>
    <property type="match status" value="1"/>
</dbReference>
<dbReference type="Pfam" id="PF13416">
    <property type="entry name" value="SBP_bac_8"/>
    <property type="match status" value="1"/>
</dbReference>
<feature type="chain" id="PRO_5046324785" evidence="1">
    <location>
        <begin position="28"/>
        <end position="413"/>
    </location>
</feature>
<sequence>MRRFSRRRFAGLLAGAAAALLALSACSAPAPTHPGLTSWGQVTAAAKGQTVRLWMYGGDEQGNAYVDKTLIPAAAKVGVTLQRVPVADTKDALNRVLTEIQAGTKDGSVDLVWVNGDNFGTGKQAGAWLCGWTSLLPNMSLTNPTDPLLTDDFGTPVQGCEAPWSKAQFTIAYNAATVTDPPHTLAGLLDWAQQHPGRFTYPAPPDFTGSAFTREVLDSVSGGYKNVPLRFDQKAFGRLTPALYGRLKALAPSLWRKGQTYPKTSTELNALYAGGQVDFTMTYGPAELTKLVADGTYPAATKVLTLQEGSLGNASFLAIPATSGHQAGAMVVANLALSPQQQAAKADPRTWGQFTVLDTARLDTAERDLFARLPQSPVVPDFNVLSKNANPELAAAWVPALDDAWRRLVLAGQ</sequence>
<dbReference type="PIRSF" id="PIRSF029172">
    <property type="entry name" value="UCP029172_ABC_sbc_YnjB"/>
    <property type="match status" value="1"/>
</dbReference>
<dbReference type="SUPFAM" id="SSF53850">
    <property type="entry name" value="Periplasmic binding protein-like II"/>
    <property type="match status" value="1"/>
</dbReference>
<evidence type="ECO:0000256" key="1">
    <source>
        <dbReference type="SAM" id="SignalP"/>
    </source>
</evidence>
<dbReference type="Proteomes" id="UP000479226">
    <property type="component" value="Unassembled WGS sequence"/>
</dbReference>
<reference evidence="2 3" key="1">
    <citation type="submission" date="2020-02" db="EMBL/GenBank/DDBJ databases">
        <title>Genome sequence of the type strain DSM 27180 of Arthrobacter silviterrae.</title>
        <authorList>
            <person name="Gao J."/>
            <person name="Sun J."/>
        </authorList>
    </citation>
    <scope>NUCLEOTIDE SEQUENCE [LARGE SCALE GENOMIC DNA]</scope>
    <source>
        <strain evidence="2 3">DSM 27180</strain>
    </source>
</reference>
<comment type="caution">
    <text evidence="2">The sequence shown here is derived from an EMBL/GenBank/DDBJ whole genome shotgun (WGS) entry which is preliminary data.</text>
</comment>
<dbReference type="InterPro" id="IPR006311">
    <property type="entry name" value="TAT_signal"/>
</dbReference>
<accession>A0ABX0DAR2</accession>
<dbReference type="PROSITE" id="PS51257">
    <property type="entry name" value="PROKAR_LIPOPROTEIN"/>
    <property type="match status" value="1"/>
</dbReference>
<dbReference type="RefSeq" id="WP_165182226.1">
    <property type="nucleotide sequence ID" value="NZ_JAAKZI010000017.1"/>
</dbReference>
<keyword evidence="3" id="KW-1185">Reference proteome</keyword>
<dbReference type="PANTHER" id="PTHR42779:SF1">
    <property type="entry name" value="PROTEIN YNJB"/>
    <property type="match status" value="1"/>
</dbReference>
<dbReference type="InterPro" id="IPR027020">
    <property type="entry name" value="YnjB"/>
</dbReference>
<dbReference type="NCBIfam" id="NF008633">
    <property type="entry name" value="PRK11622.1"/>
    <property type="match status" value="1"/>
</dbReference>
<evidence type="ECO:0000313" key="2">
    <source>
        <dbReference type="EMBL" id="NGN83999.1"/>
    </source>
</evidence>
<dbReference type="PANTHER" id="PTHR42779">
    <property type="entry name" value="PROTEIN YNJB"/>
    <property type="match status" value="1"/>
</dbReference>
<dbReference type="InterPro" id="IPR006059">
    <property type="entry name" value="SBP"/>
</dbReference>
<organism evidence="2 3">
    <name type="scientific">Arthrobacter silviterrae</name>
    <dbReference type="NCBI Taxonomy" id="2026658"/>
    <lineage>
        <taxon>Bacteria</taxon>
        <taxon>Bacillati</taxon>
        <taxon>Actinomycetota</taxon>
        <taxon>Actinomycetes</taxon>
        <taxon>Micrococcales</taxon>
        <taxon>Micrococcaceae</taxon>
        <taxon>Arthrobacter</taxon>
    </lineage>
</organism>
<gene>
    <name evidence="2" type="ORF">G6N77_11080</name>
</gene>
<proteinExistence type="predicted"/>
<feature type="signal peptide" evidence="1">
    <location>
        <begin position="1"/>
        <end position="27"/>
    </location>
</feature>
<dbReference type="Gene3D" id="3.40.190.10">
    <property type="entry name" value="Periplasmic binding protein-like II"/>
    <property type="match status" value="2"/>
</dbReference>